<protein>
    <submittedName>
        <fullName evidence="2">Uncharacterized protein</fullName>
    </submittedName>
</protein>
<evidence type="ECO:0000256" key="1">
    <source>
        <dbReference type="SAM" id="MobiDB-lite"/>
    </source>
</evidence>
<sequence length="223" mass="24879">MNRHSVVVDLLQEKQRDLERQEKAAQSPGQPREGQDEDNSRVKDGDDEESIRSRIVTPGKHTDSEDGSDGEYRYVSGNIPKKHTHNQPDAVTDSDSEFSYFSRSHSADEQTMVQSLHQGSGSLYVPSQNSSPAVEPQEGQTDFPNQRMSDPSPDLESYSKRYSMSTSHSDDPDPTTSTESPENQTNSSLYSCQTPTSIYHLTLEAIRANTTHSHQVLPLPQDL</sequence>
<feature type="compositionally biased region" description="Basic and acidic residues" evidence="1">
    <location>
        <begin position="11"/>
        <end position="23"/>
    </location>
</feature>
<dbReference type="AlphaFoldDB" id="A0A3N4K4W1"/>
<dbReference type="EMBL" id="ML120352">
    <property type="protein sequence ID" value="RPB05594.1"/>
    <property type="molecule type" value="Genomic_DNA"/>
</dbReference>
<evidence type="ECO:0000313" key="2">
    <source>
        <dbReference type="EMBL" id="RPB05594.1"/>
    </source>
</evidence>
<reference evidence="2 3" key="1">
    <citation type="journal article" date="2018" name="Nat. Ecol. Evol.">
        <title>Pezizomycetes genomes reveal the molecular basis of ectomycorrhizal truffle lifestyle.</title>
        <authorList>
            <person name="Murat C."/>
            <person name="Payen T."/>
            <person name="Noel B."/>
            <person name="Kuo A."/>
            <person name="Morin E."/>
            <person name="Chen J."/>
            <person name="Kohler A."/>
            <person name="Krizsan K."/>
            <person name="Balestrini R."/>
            <person name="Da Silva C."/>
            <person name="Montanini B."/>
            <person name="Hainaut M."/>
            <person name="Levati E."/>
            <person name="Barry K.W."/>
            <person name="Belfiori B."/>
            <person name="Cichocki N."/>
            <person name="Clum A."/>
            <person name="Dockter R.B."/>
            <person name="Fauchery L."/>
            <person name="Guy J."/>
            <person name="Iotti M."/>
            <person name="Le Tacon F."/>
            <person name="Lindquist E.A."/>
            <person name="Lipzen A."/>
            <person name="Malagnac F."/>
            <person name="Mello A."/>
            <person name="Molinier V."/>
            <person name="Miyauchi S."/>
            <person name="Poulain J."/>
            <person name="Riccioni C."/>
            <person name="Rubini A."/>
            <person name="Sitrit Y."/>
            <person name="Splivallo R."/>
            <person name="Traeger S."/>
            <person name="Wang M."/>
            <person name="Zifcakova L."/>
            <person name="Wipf D."/>
            <person name="Zambonelli A."/>
            <person name="Paolocci F."/>
            <person name="Nowrousian M."/>
            <person name="Ottonello S."/>
            <person name="Baldrian P."/>
            <person name="Spatafora J.W."/>
            <person name="Henrissat B."/>
            <person name="Nagy L.G."/>
            <person name="Aury J.M."/>
            <person name="Wincker P."/>
            <person name="Grigoriev I.V."/>
            <person name="Bonfante P."/>
            <person name="Martin F.M."/>
        </authorList>
    </citation>
    <scope>NUCLEOTIDE SEQUENCE [LARGE SCALE GENOMIC DNA]</scope>
    <source>
        <strain evidence="2 3">120613-1</strain>
    </source>
</reference>
<feature type="compositionally biased region" description="Polar residues" evidence="1">
    <location>
        <begin position="174"/>
        <end position="191"/>
    </location>
</feature>
<feature type="compositionally biased region" description="Polar residues" evidence="1">
    <location>
        <begin position="97"/>
        <end position="149"/>
    </location>
</feature>
<organism evidence="2 3">
    <name type="scientific">Choiromyces venosus 120613-1</name>
    <dbReference type="NCBI Taxonomy" id="1336337"/>
    <lineage>
        <taxon>Eukaryota</taxon>
        <taxon>Fungi</taxon>
        <taxon>Dikarya</taxon>
        <taxon>Ascomycota</taxon>
        <taxon>Pezizomycotina</taxon>
        <taxon>Pezizomycetes</taxon>
        <taxon>Pezizales</taxon>
        <taxon>Tuberaceae</taxon>
        <taxon>Choiromyces</taxon>
    </lineage>
</organism>
<evidence type="ECO:0000313" key="3">
    <source>
        <dbReference type="Proteomes" id="UP000276215"/>
    </source>
</evidence>
<proteinExistence type="predicted"/>
<keyword evidence="3" id="KW-1185">Reference proteome</keyword>
<gene>
    <name evidence="2" type="ORF">L873DRAFT_518848</name>
</gene>
<feature type="region of interest" description="Disordered" evidence="1">
    <location>
        <begin position="1"/>
        <end position="191"/>
    </location>
</feature>
<name>A0A3N4K4W1_9PEZI</name>
<accession>A0A3N4K4W1</accession>
<dbReference type="Proteomes" id="UP000276215">
    <property type="component" value="Unassembled WGS sequence"/>
</dbReference>